<keyword evidence="3" id="KW-1185">Reference proteome</keyword>
<gene>
    <name evidence="2" type="ORF">PDENDC454_15557</name>
</gene>
<dbReference type="RefSeq" id="WP_006677606.1">
    <property type="nucleotide sequence ID" value="NZ_AHKH01000040.1"/>
</dbReference>
<organism evidence="2 3">
    <name type="scientific">Paenibacillus dendritiformis C454</name>
    <dbReference type="NCBI Taxonomy" id="1131935"/>
    <lineage>
        <taxon>Bacteria</taxon>
        <taxon>Bacillati</taxon>
        <taxon>Bacillota</taxon>
        <taxon>Bacilli</taxon>
        <taxon>Bacillales</taxon>
        <taxon>Paenibacillaceae</taxon>
        <taxon>Paenibacillus</taxon>
    </lineage>
</organism>
<dbReference type="STRING" id="1131935.PDENDC454_15557"/>
<name>H3SHU4_9BACL</name>
<feature type="signal peptide" evidence="1">
    <location>
        <begin position="1"/>
        <end position="23"/>
    </location>
</feature>
<accession>H3SHU4</accession>
<proteinExistence type="predicted"/>
<evidence type="ECO:0000313" key="3">
    <source>
        <dbReference type="Proteomes" id="UP000003900"/>
    </source>
</evidence>
<feature type="chain" id="PRO_5003590735" evidence="1">
    <location>
        <begin position="24"/>
        <end position="196"/>
    </location>
</feature>
<sequence length="196" mass="21215">MKKQLIAAIIAGAAVLGTSLVPAADAAAKTAQTTRASQPAVITLDQKNSFMISGVHMGMGKGKAEKVLGKPKKLVRLDEEEGYFDLEARYGNFTIYYLEQSVQSMDGIISASNLKKFLNTYEGPVYTVEDNHFALPDGKKTILFVRIEEKNCAINVLLHDGNFDMAVESGWYPEASKQDVLTALAAKAAAKAKAKK</sequence>
<dbReference type="EMBL" id="AHKH01000040">
    <property type="protein sequence ID" value="EHQ61339.1"/>
    <property type="molecule type" value="Genomic_DNA"/>
</dbReference>
<reference evidence="2 3" key="1">
    <citation type="journal article" date="2012" name="J. Bacteriol.">
        <title>Genome Sequence of the Pattern-Forming Social Bacterium Paenibacillus dendritiformis C454 Chiral Morphotype.</title>
        <authorList>
            <person name="Sirota-Madi A."/>
            <person name="Olender T."/>
            <person name="Helman Y."/>
            <person name="Brainis I."/>
            <person name="Finkelshtein A."/>
            <person name="Roth D."/>
            <person name="Hagai E."/>
            <person name="Leshkowitz D."/>
            <person name="Brodsky L."/>
            <person name="Galatenko V."/>
            <person name="Nikolaev V."/>
            <person name="Gutnick D.L."/>
            <person name="Lancet D."/>
            <person name="Ben-Jacob E."/>
        </authorList>
    </citation>
    <scope>NUCLEOTIDE SEQUENCE [LARGE SCALE GENOMIC DNA]</scope>
    <source>
        <strain evidence="2 3">C454</strain>
    </source>
</reference>
<dbReference type="Proteomes" id="UP000003900">
    <property type="component" value="Unassembled WGS sequence"/>
</dbReference>
<keyword evidence="1" id="KW-0732">Signal</keyword>
<protein>
    <submittedName>
        <fullName evidence="2">Uncharacterized protein</fullName>
    </submittedName>
</protein>
<comment type="caution">
    <text evidence="2">The sequence shown here is derived from an EMBL/GenBank/DDBJ whole genome shotgun (WGS) entry which is preliminary data.</text>
</comment>
<evidence type="ECO:0000256" key="1">
    <source>
        <dbReference type="SAM" id="SignalP"/>
    </source>
</evidence>
<dbReference type="AlphaFoldDB" id="H3SHU4"/>
<dbReference type="PATRIC" id="fig|1131935.3.peg.3237"/>
<evidence type="ECO:0000313" key="2">
    <source>
        <dbReference type="EMBL" id="EHQ61339.1"/>
    </source>
</evidence>